<protein>
    <submittedName>
        <fullName evidence="2">Flagellin</fullName>
    </submittedName>
</protein>
<dbReference type="Proteomes" id="UP000218615">
    <property type="component" value="Unassembled WGS sequence"/>
</dbReference>
<keyword evidence="1" id="KW-0812">Transmembrane</keyword>
<evidence type="ECO:0000256" key="1">
    <source>
        <dbReference type="SAM" id="Phobius"/>
    </source>
</evidence>
<dbReference type="InterPro" id="IPR002774">
    <property type="entry name" value="Flagellin_arc-type"/>
</dbReference>
<feature type="transmembrane region" description="Helical" evidence="1">
    <location>
        <begin position="6"/>
        <end position="28"/>
    </location>
</feature>
<accession>A0A284VI58</accession>
<dbReference type="RefSeq" id="WP_096203312.1">
    <property type="nucleotide sequence ID" value="NZ_FZMP01000001.1"/>
</dbReference>
<keyword evidence="1" id="KW-1133">Transmembrane helix</keyword>
<dbReference type="EMBL" id="FZMP01000001">
    <property type="protein sequence ID" value="SNQ58887.1"/>
    <property type="molecule type" value="Genomic_DNA"/>
</dbReference>
<keyword evidence="3" id="KW-1185">Reference proteome</keyword>
<keyword evidence="2" id="KW-0966">Cell projection</keyword>
<keyword evidence="2" id="KW-0969">Cilium</keyword>
<gene>
    <name evidence="2" type="ORF">MNV_10015</name>
</gene>
<dbReference type="OrthoDB" id="183655at2157"/>
<reference evidence="3" key="1">
    <citation type="submission" date="2017-06" db="EMBL/GenBank/DDBJ databases">
        <authorList>
            <person name="Cremers G."/>
        </authorList>
    </citation>
    <scope>NUCLEOTIDE SEQUENCE [LARGE SCALE GENOMIC DNA]</scope>
</reference>
<dbReference type="Pfam" id="PF01917">
    <property type="entry name" value="Flagellin_arch-type"/>
    <property type="match status" value="1"/>
</dbReference>
<dbReference type="GO" id="GO:0005198">
    <property type="term" value="F:structural molecule activity"/>
    <property type="evidence" value="ECO:0007669"/>
    <property type="project" value="InterPro"/>
</dbReference>
<organism evidence="2 3">
    <name type="scientific">Candidatus Methanoperedens nitratireducens</name>
    <dbReference type="NCBI Taxonomy" id="1392998"/>
    <lineage>
        <taxon>Archaea</taxon>
        <taxon>Methanobacteriati</taxon>
        <taxon>Methanobacteriota</taxon>
        <taxon>Stenosarchaea group</taxon>
        <taxon>Methanomicrobia</taxon>
        <taxon>Methanosarcinales</taxon>
        <taxon>ANME-2 cluster</taxon>
        <taxon>Candidatus Methanoperedentaceae</taxon>
        <taxon>Candidatus Methanoperedens</taxon>
    </lineage>
</organism>
<dbReference type="InterPro" id="IPR013783">
    <property type="entry name" value="Ig-like_fold"/>
</dbReference>
<keyword evidence="2" id="KW-0282">Flagellum</keyword>
<evidence type="ECO:0000313" key="2">
    <source>
        <dbReference type="EMBL" id="SNQ58887.1"/>
    </source>
</evidence>
<dbReference type="GO" id="GO:0097588">
    <property type="term" value="P:archaeal or bacterial-type flagellum-dependent cell motility"/>
    <property type="evidence" value="ECO:0007669"/>
    <property type="project" value="InterPro"/>
</dbReference>
<evidence type="ECO:0000313" key="3">
    <source>
        <dbReference type="Proteomes" id="UP000218615"/>
    </source>
</evidence>
<proteinExistence type="predicted"/>
<dbReference type="PANTHER" id="PTHR42200">
    <property type="entry name" value="ARCHAEAL FLAGELLA-RELATED PROTEIN F-RELATED"/>
    <property type="match status" value="1"/>
</dbReference>
<dbReference type="Gene3D" id="2.60.40.10">
    <property type="entry name" value="Immunoglobulins"/>
    <property type="match status" value="1"/>
</dbReference>
<name>A0A284VI58_9EURY</name>
<sequence length="148" mass="15515">MGADTSATHMIFFIVSVVISLGVAGALFMNIQSISNAATMGSKTLSEQLKTDITVINDPDTIPYSGGVYTFYVKNTGKAALSTAYITVLIDGSAVPDNSISKTILGGGTVWQTGDVLQIGATVTIASGSHKIIVMTDNGVEDEFEFRK</sequence>
<dbReference type="AlphaFoldDB" id="A0A284VI58"/>
<dbReference type="PANTHER" id="PTHR42200:SF2">
    <property type="entry name" value="ARCHAEAL FLAGELLA-RELATED PROTEIN F"/>
    <property type="match status" value="1"/>
</dbReference>
<keyword evidence="1" id="KW-0472">Membrane</keyword>